<dbReference type="Proteomes" id="UP000289775">
    <property type="component" value="Unassembled WGS sequence"/>
</dbReference>
<dbReference type="InterPro" id="IPR018060">
    <property type="entry name" value="HTH_AraC"/>
</dbReference>
<evidence type="ECO:0000256" key="3">
    <source>
        <dbReference type="ARBA" id="ARBA00023163"/>
    </source>
</evidence>
<accession>A0A444WA73</accession>
<dbReference type="SMART" id="SM00342">
    <property type="entry name" value="HTH_ARAC"/>
    <property type="match status" value="1"/>
</dbReference>
<keyword evidence="2" id="KW-0238">DNA-binding</keyword>
<evidence type="ECO:0000313" key="5">
    <source>
        <dbReference type="EMBL" id="RYJ42799.1"/>
    </source>
</evidence>
<dbReference type="Gene3D" id="2.60.120.10">
    <property type="entry name" value="Jelly Rolls"/>
    <property type="match status" value="1"/>
</dbReference>
<evidence type="ECO:0000256" key="1">
    <source>
        <dbReference type="ARBA" id="ARBA00023015"/>
    </source>
</evidence>
<dbReference type="SUPFAM" id="SSF51215">
    <property type="entry name" value="Regulatory protein AraC"/>
    <property type="match status" value="1"/>
</dbReference>
<dbReference type="Gene3D" id="1.10.10.60">
    <property type="entry name" value="Homeodomain-like"/>
    <property type="match status" value="2"/>
</dbReference>
<dbReference type="PANTHER" id="PTHR43280:SF28">
    <property type="entry name" value="HTH-TYPE TRANSCRIPTIONAL ACTIVATOR RHAS"/>
    <property type="match status" value="1"/>
</dbReference>
<gene>
    <name evidence="5" type="ORF">NU09_1898</name>
</gene>
<sequence>MHIENSLMPFDIEKETLTRWSRRPHRHNFFELVFIEQGTGKQCINDTLVPYQGESIFLLPPYDCHSFEIESETTFVFIRFNALFFKQDKRAMMDYSQWFANLHYILSSYNRIPGDIIHSDSDRAVMISLIRSIQSEKEQNSASESVLRTNMVALLNLLLRNFENSFLEKHQDKDLQTRDLLQYIQYNLFDNSKLKTDAIADAFKLSPNYVGEYFKKKTGESLKEYILKARVNVAQSRIEYSGQSLKEIAYELGFTDASHMTKVIRKYYDDAGTSCSSLA</sequence>
<dbReference type="Pfam" id="PF12833">
    <property type="entry name" value="HTH_18"/>
    <property type="match status" value="1"/>
</dbReference>
<keyword evidence="1" id="KW-0805">Transcription regulation</keyword>
<dbReference type="PROSITE" id="PS01124">
    <property type="entry name" value="HTH_ARAC_FAMILY_2"/>
    <property type="match status" value="1"/>
</dbReference>
<evidence type="ECO:0000256" key="2">
    <source>
        <dbReference type="ARBA" id="ARBA00023125"/>
    </source>
</evidence>
<dbReference type="AlphaFoldDB" id="A0A444WA73"/>
<feature type="domain" description="HTH araC/xylS-type" evidence="4">
    <location>
        <begin position="178"/>
        <end position="268"/>
    </location>
</feature>
<keyword evidence="6" id="KW-1185">Reference proteome</keyword>
<evidence type="ECO:0000313" key="6">
    <source>
        <dbReference type="Proteomes" id="UP000289775"/>
    </source>
</evidence>
<dbReference type="InterPro" id="IPR014710">
    <property type="entry name" value="RmlC-like_jellyroll"/>
</dbReference>
<organism evidence="5 6">
    <name type="scientific">Flavobacterium beibuense</name>
    <dbReference type="NCBI Taxonomy" id="657326"/>
    <lineage>
        <taxon>Bacteria</taxon>
        <taxon>Pseudomonadati</taxon>
        <taxon>Bacteroidota</taxon>
        <taxon>Flavobacteriia</taxon>
        <taxon>Flavobacteriales</taxon>
        <taxon>Flavobacteriaceae</taxon>
        <taxon>Flavobacterium</taxon>
    </lineage>
</organism>
<evidence type="ECO:0000259" key="4">
    <source>
        <dbReference type="PROSITE" id="PS01124"/>
    </source>
</evidence>
<reference evidence="5 6" key="1">
    <citation type="submission" date="2014-12" db="EMBL/GenBank/DDBJ databases">
        <title>Genome sequence of Flavobacterium beibuense RSKm HC5.</title>
        <authorList>
            <person name="Kim J.F."/>
            <person name="Song J.Y."/>
            <person name="Kwak M.-J."/>
            <person name="Lee S.-W."/>
        </authorList>
    </citation>
    <scope>NUCLEOTIDE SEQUENCE [LARGE SCALE GENOMIC DNA]</scope>
    <source>
        <strain evidence="5 6">RSKm HC5</strain>
    </source>
</reference>
<dbReference type="InterPro" id="IPR009057">
    <property type="entry name" value="Homeodomain-like_sf"/>
</dbReference>
<dbReference type="Pfam" id="PF02311">
    <property type="entry name" value="AraC_binding"/>
    <property type="match status" value="1"/>
</dbReference>
<dbReference type="InterPro" id="IPR037923">
    <property type="entry name" value="HTH-like"/>
</dbReference>
<proteinExistence type="predicted"/>
<dbReference type="EMBL" id="JUIW01000006">
    <property type="protein sequence ID" value="RYJ42799.1"/>
    <property type="molecule type" value="Genomic_DNA"/>
</dbReference>
<dbReference type="GO" id="GO:0043565">
    <property type="term" value="F:sequence-specific DNA binding"/>
    <property type="evidence" value="ECO:0007669"/>
    <property type="project" value="InterPro"/>
</dbReference>
<protein>
    <submittedName>
        <fullName evidence="5">Response regulator receiver protein</fullName>
    </submittedName>
</protein>
<dbReference type="GO" id="GO:0003700">
    <property type="term" value="F:DNA-binding transcription factor activity"/>
    <property type="evidence" value="ECO:0007669"/>
    <property type="project" value="InterPro"/>
</dbReference>
<name>A0A444WA73_9FLAO</name>
<comment type="caution">
    <text evidence="5">The sequence shown here is derived from an EMBL/GenBank/DDBJ whole genome shotgun (WGS) entry which is preliminary data.</text>
</comment>
<dbReference type="InterPro" id="IPR003313">
    <property type="entry name" value="AraC-bd"/>
</dbReference>
<dbReference type="OrthoDB" id="636258at2"/>
<keyword evidence="3" id="KW-0804">Transcription</keyword>
<dbReference type="SUPFAM" id="SSF46689">
    <property type="entry name" value="Homeodomain-like"/>
    <property type="match status" value="1"/>
</dbReference>
<dbReference type="PANTHER" id="PTHR43280">
    <property type="entry name" value="ARAC-FAMILY TRANSCRIPTIONAL REGULATOR"/>
    <property type="match status" value="1"/>
</dbReference>